<evidence type="ECO:0000256" key="1">
    <source>
        <dbReference type="SAM" id="Phobius"/>
    </source>
</evidence>
<keyword evidence="3" id="KW-1185">Reference proteome</keyword>
<evidence type="ECO:0008006" key="4">
    <source>
        <dbReference type="Google" id="ProtNLM"/>
    </source>
</evidence>
<comment type="caution">
    <text evidence="2">The sequence shown here is derived from an EMBL/GenBank/DDBJ whole genome shotgun (WGS) entry which is preliminary data.</text>
</comment>
<name>A0A9W7DL88_9STRA</name>
<dbReference type="OrthoDB" id="5950997at2759"/>
<evidence type="ECO:0000313" key="2">
    <source>
        <dbReference type="EMBL" id="GMH47689.1"/>
    </source>
</evidence>
<protein>
    <recommendedName>
        <fullName evidence="4">Tyrosine-protein kinase ephrin type A/B receptor-like domain-containing protein</fullName>
    </recommendedName>
</protein>
<evidence type="ECO:0000313" key="3">
    <source>
        <dbReference type="Proteomes" id="UP001165082"/>
    </source>
</evidence>
<keyword evidence="1" id="KW-0472">Membrane</keyword>
<dbReference type="PANTHER" id="PTHR11319:SF35">
    <property type="entry name" value="OUTER MEMBRANE PROTEIN PMPC-RELATED"/>
    <property type="match status" value="1"/>
</dbReference>
<feature type="non-terminal residue" evidence="2">
    <location>
        <position position="1"/>
    </location>
</feature>
<feature type="transmembrane region" description="Helical" evidence="1">
    <location>
        <begin position="138"/>
        <end position="161"/>
    </location>
</feature>
<proteinExistence type="predicted"/>
<dbReference type="PANTHER" id="PTHR11319">
    <property type="entry name" value="G PROTEIN-COUPLED RECEPTOR-RELATED"/>
    <property type="match status" value="1"/>
</dbReference>
<organism evidence="2 3">
    <name type="scientific">Triparma retinervis</name>
    <dbReference type="NCBI Taxonomy" id="2557542"/>
    <lineage>
        <taxon>Eukaryota</taxon>
        <taxon>Sar</taxon>
        <taxon>Stramenopiles</taxon>
        <taxon>Ochrophyta</taxon>
        <taxon>Bolidophyceae</taxon>
        <taxon>Parmales</taxon>
        <taxon>Triparmaceae</taxon>
        <taxon>Triparma</taxon>
    </lineage>
</organism>
<accession>A0A9W7DL88</accession>
<keyword evidence="1" id="KW-1133">Transmembrane helix</keyword>
<dbReference type="AlphaFoldDB" id="A0A9W7DL88"/>
<gene>
    <name evidence="2" type="ORF">TrRE_jg3399</name>
</gene>
<dbReference type="EMBL" id="BRXZ01005651">
    <property type="protein sequence ID" value="GMH47689.1"/>
    <property type="molecule type" value="Genomic_DNA"/>
</dbReference>
<feature type="non-terminal residue" evidence="2">
    <location>
        <position position="197"/>
    </location>
</feature>
<reference evidence="2" key="1">
    <citation type="submission" date="2022-07" db="EMBL/GenBank/DDBJ databases">
        <title>Genome analysis of Parmales, a sister group of diatoms, reveals the evolutionary specialization of diatoms from phago-mixotrophs to photoautotrophs.</title>
        <authorList>
            <person name="Ban H."/>
            <person name="Sato S."/>
            <person name="Yoshikawa S."/>
            <person name="Kazumasa Y."/>
            <person name="Nakamura Y."/>
            <person name="Ichinomiya M."/>
            <person name="Saitoh K."/>
            <person name="Sato N."/>
            <person name="Blanc-Mathieu R."/>
            <person name="Endo H."/>
            <person name="Kuwata A."/>
            <person name="Ogata H."/>
        </authorList>
    </citation>
    <scope>NUCLEOTIDE SEQUENCE</scope>
</reference>
<dbReference type="Proteomes" id="UP001165082">
    <property type="component" value="Unassembled WGS sequence"/>
</dbReference>
<sequence length="197" mass="20706">FASGTNNTFCTYCDDDKVLKGSTTKSTGSTSIFDCQCEAGDFKSDSSSTCENVFAGVSPTSEGMTVPTLSLKPGFWRSSATSKDVLPCLDQTHCKGGSNITDLCTEGYTGPLCAVCEPKYASTGSGQTLACTKCGGSALATIFAISATFFVIIVASICYCLRQGSDTPIEKKGLTAHDDLNRLRSFSKDAKKKVKAV</sequence>
<keyword evidence="1" id="KW-0812">Transmembrane</keyword>